<reference evidence="10 11" key="1">
    <citation type="submission" date="2024-11" db="EMBL/GenBank/DDBJ databases">
        <authorList>
            <person name="Heng Y.C."/>
            <person name="Lim A.C.H."/>
            <person name="Lee J.K.Y."/>
            <person name="Kittelmann S."/>
        </authorList>
    </citation>
    <scope>NUCLEOTIDE SEQUENCE [LARGE SCALE GENOMIC DNA]</scope>
    <source>
        <strain evidence="10 11">WILCCON 0114</strain>
    </source>
</reference>
<evidence type="ECO:0000259" key="9">
    <source>
        <dbReference type="PROSITE" id="PS50929"/>
    </source>
</evidence>
<evidence type="ECO:0000256" key="3">
    <source>
        <dbReference type="ARBA" id="ARBA00022741"/>
    </source>
</evidence>
<dbReference type="Gene3D" id="3.40.50.300">
    <property type="entry name" value="P-loop containing nucleotide triphosphate hydrolases"/>
    <property type="match status" value="1"/>
</dbReference>
<dbReference type="InterPro" id="IPR003593">
    <property type="entry name" value="AAA+_ATPase"/>
</dbReference>
<accession>A0ABW8TKP4</accession>
<name>A0ABW8TKP4_9CLOT</name>
<evidence type="ECO:0000256" key="4">
    <source>
        <dbReference type="ARBA" id="ARBA00022840"/>
    </source>
</evidence>
<keyword evidence="5 7" id="KW-1133">Transmembrane helix</keyword>
<evidence type="ECO:0000313" key="11">
    <source>
        <dbReference type="Proteomes" id="UP001623592"/>
    </source>
</evidence>
<feature type="transmembrane region" description="Helical" evidence="7">
    <location>
        <begin position="62"/>
        <end position="82"/>
    </location>
</feature>
<dbReference type="PROSITE" id="PS50893">
    <property type="entry name" value="ABC_TRANSPORTER_2"/>
    <property type="match status" value="1"/>
</dbReference>
<dbReference type="SUPFAM" id="SSF52540">
    <property type="entry name" value="P-loop containing nucleoside triphosphate hydrolases"/>
    <property type="match status" value="1"/>
</dbReference>
<feature type="domain" description="ABC transmembrane type-1" evidence="9">
    <location>
        <begin position="29"/>
        <end position="304"/>
    </location>
</feature>
<keyword evidence="4 10" id="KW-0067">ATP-binding</keyword>
<evidence type="ECO:0000256" key="1">
    <source>
        <dbReference type="ARBA" id="ARBA00004651"/>
    </source>
</evidence>
<evidence type="ECO:0000256" key="7">
    <source>
        <dbReference type="SAM" id="Phobius"/>
    </source>
</evidence>
<organism evidence="10 11">
    <name type="scientific">Clostridium neuense</name>
    <dbReference type="NCBI Taxonomy" id="1728934"/>
    <lineage>
        <taxon>Bacteria</taxon>
        <taxon>Bacillati</taxon>
        <taxon>Bacillota</taxon>
        <taxon>Clostridia</taxon>
        <taxon>Eubacteriales</taxon>
        <taxon>Clostridiaceae</taxon>
        <taxon>Clostridium</taxon>
    </lineage>
</organism>
<dbReference type="PANTHER" id="PTHR24221">
    <property type="entry name" value="ATP-BINDING CASSETTE SUB-FAMILY B"/>
    <property type="match status" value="1"/>
</dbReference>
<feature type="transmembrane region" description="Helical" evidence="7">
    <location>
        <begin position="139"/>
        <end position="157"/>
    </location>
</feature>
<dbReference type="InterPro" id="IPR027417">
    <property type="entry name" value="P-loop_NTPase"/>
</dbReference>
<dbReference type="SUPFAM" id="SSF90123">
    <property type="entry name" value="ABC transporter transmembrane region"/>
    <property type="match status" value="1"/>
</dbReference>
<keyword evidence="3" id="KW-0547">Nucleotide-binding</keyword>
<protein>
    <submittedName>
        <fullName evidence="10">ABC transporter ATP-binding protein</fullName>
    </submittedName>
</protein>
<dbReference type="SMART" id="SM00382">
    <property type="entry name" value="AAA"/>
    <property type="match status" value="1"/>
</dbReference>
<comment type="caution">
    <text evidence="10">The sequence shown here is derived from an EMBL/GenBank/DDBJ whole genome shotgun (WGS) entry which is preliminary data.</text>
</comment>
<evidence type="ECO:0000256" key="2">
    <source>
        <dbReference type="ARBA" id="ARBA00022692"/>
    </source>
</evidence>
<dbReference type="GO" id="GO:0005524">
    <property type="term" value="F:ATP binding"/>
    <property type="evidence" value="ECO:0007669"/>
    <property type="project" value="UniProtKB-KW"/>
</dbReference>
<comment type="subcellular location">
    <subcellularLocation>
        <location evidence="1">Cell membrane</location>
        <topology evidence="1">Multi-pass membrane protein</topology>
    </subcellularLocation>
</comment>
<gene>
    <name evidence="10" type="ORF">ACJDT4_18465</name>
</gene>
<feature type="domain" description="ABC transporter" evidence="8">
    <location>
        <begin position="338"/>
        <end position="571"/>
    </location>
</feature>
<keyword evidence="6 7" id="KW-0472">Membrane</keyword>
<dbReference type="InterPro" id="IPR039421">
    <property type="entry name" value="Type_1_exporter"/>
</dbReference>
<dbReference type="Proteomes" id="UP001623592">
    <property type="component" value="Unassembled WGS sequence"/>
</dbReference>
<dbReference type="InterPro" id="IPR011527">
    <property type="entry name" value="ABC1_TM_dom"/>
</dbReference>
<keyword evidence="11" id="KW-1185">Reference proteome</keyword>
<evidence type="ECO:0000256" key="6">
    <source>
        <dbReference type="ARBA" id="ARBA00023136"/>
    </source>
</evidence>
<dbReference type="RefSeq" id="WP_406789053.1">
    <property type="nucleotide sequence ID" value="NZ_JBJIAA010000017.1"/>
</dbReference>
<dbReference type="PROSITE" id="PS50929">
    <property type="entry name" value="ABC_TM1F"/>
    <property type="match status" value="1"/>
</dbReference>
<evidence type="ECO:0000259" key="8">
    <source>
        <dbReference type="PROSITE" id="PS50893"/>
    </source>
</evidence>
<proteinExistence type="predicted"/>
<dbReference type="Pfam" id="PF00664">
    <property type="entry name" value="ABC_membrane"/>
    <property type="match status" value="1"/>
</dbReference>
<feature type="transmembrane region" description="Helical" evidence="7">
    <location>
        <begin position="163"/>
        <end position="185"/>
    </location>
</feature>
<evidence type="ECO:0000256" key="5">
    <source>
        <dbReference type="ARBA" id="ARBA00022989"/>
    </source>
</evidence>
<dbReference type="InterPro" id="IPR017871">
    <property type="entry name" value="ABC_transporter-like_CS"/>
</dbReference>
<sequence>MKNGGLSQILSLMRKRKKLYIFSMIVENAVTSICFNLIIAFITQDVFNGIIYGKMGLIREALLIAALAFIIGIIIDPIASYIRHLCIRKTMQEVRSSTFSKLEKIKISEFDKEHSGKFISILTNDINNIEGAYVTQIRLLFFAVIHSFTALAIVFYMQWQLGLIIILFGIITIAVNKVLSLKISFLNDNMQKLIGNITERIIDLINGSAITKMFLQENKVYGYYKKESDKAYKVSMELTKFDAIFEGANVFLSSFQYIGVLAIALYMVFKGYLIIGTVAAVVNLMGNANYVFQSIGSFMKDIKKSSASLKRLNAFMEIEEENLEGKQILKEKAEGFDIKLKNLNFGYNDNLILKGVNLTAEKEKMTAVVGGSGCGKSTIIKILLGFYSIGKDNIYIGDSDLSKLNLNSIREKIAYVHQKPYLFNATIEENIAYGNEKASKEDIINAARKANAHDFIIKLPNGYETVVEKDGEGLSGGQKQRIALARALLKNAPIMLLDEPTSALDTESEKLIVTSLDKACKDKTLIVIAHRLFTIENADKIYVMDGGKVIEEGKHEELIKIPSRYKELYDLQYGK</sequence>
<dbReference type="PANTHER" id="PTHR24221:SF397">
    <property type="entry name" value="ABC TRANSPORTER, ATP-BINDING TRANSMEMBRANE PROTEIN"/>
    <property type="match status" value="1"/>
</dbReference>
<dbReference type="CDD" id="cd07346">
    <property type="entry name" value="ABC_6TM_exporters"/>
    <property type="match status" value="1"/>
</dbReference>
<evidence type="ECO:0000313" key="10">
    <source>
        <dbReference type="EMBL" id="MFL0252397.1"/>
    </source>
</evidence>
<feature type="transmembrane region" description="Helical" evidence="7">
    <location>
        <begin position="20"/>
        <end position="42"/>
    </location>
</feature>
<dbReference type="InterPro" id="IPR036640">
    <property type="entry name" value="ABC1_TM_sf"/>
</dbReference>
<dbReference type="EMBL" id="JBJIAA010000017">
    <property type="protein sequence ID" value="MFL0252397.1"/>
    <property type="molecule type" value="Genomic_DNA"/>
</dbReference>
<dbReference type="PROSITE" id="PS00211">
    <property type="entry name" value="ABC_TRANSPORTER_1"/>
    <property type="match status" value="1"/>
</dbReference>
<keyword evidence="2 7" id="KW-0812">Transmembrane</keyword>
<dbReference type="InterPro" id="IPR003439">
    <property type="entry name" value="ABC_transporter-like_ATP-bd"/>
</dbReference>
<dbReference type="Gene3D" id="1.20.1560.10">
    <property type="entry name" value="ABC transporter type 1, transmembrane domain"/>
    <property type="match status" value="1"/>
</dbReference>
<dbReference type="Pfam" id="PF00005">
    <property type="entry name" value="ABC_tran"/>
    <property type="match status" value="1"/>
</dbReference>